<evidence type="ECO:0000256" key="3">
    <source>
        <dbReference type="SAM" id="MobiDB-lite"/>
    </source>
</evidence>
<dbReference type="InterPro" id="IPR000424">
    <property type="entry name" value="Primosome_PriB/ssb"/>
</dbReference>
<gene>
    <name evidence="4" type="ORF">GCM10022402_04510</name>
</gene>
<dbReference type="CDD" id="cd04496">
    <property type="entry name" value="SSB_OBF"/>
    <property type="match status" value="1"/>
</dbReference>
<feature type="region of interest" description="Disordered" evidence="3">
    <location>
        <begin position="101"/>
        <end position="123"/>
    </location>
</feature>
<proteinExistence type="predicted"/>
<evidence type="ECO:0008006" key="6">
    <source>
        <dbReference type="Google" id="ProtNLM"/>
    </source>
</evidence>
<dbReference type="SUPFAM" id="SSF50249">
    <property type="entry name" value="Nucleic acid-binding proteins"/>
    <property type="match status" value="1"/>
</dbReference>
<keyword evidence="5" id="KW-1185">Reference proteome</keyword>
<sequence length="123" mass="13296">MAGRVTAEPAVRELPSGDHLVIWRISVTRPIAEQRPKQPADTITCVSFDPSMQQAARDWRIGDVIEVTGALRRRFWRSSHGSSSVFEVEAKTATRINLAAEAETASDAPTAAQSEASGGHQPS</sequence>
<accession>A0ABP7EXW5</accession>
<evidence type="ECO:0000313" key="4">
    <source>
        <dbReference type="EMBL" id="GAA3726943.1"/>
    </source>
</evidence>
<evidence type="ECO:0000256" key="1">
    <source>
        <dbReference type="ARBA" id="ARBA00023125"/>
    </source>
</evidence>
<reference evidence="5" key="1">
    <citation type="journal article" date="2019" name="Int. J. Syst. Evol. Microbiol.">
        <title>The Global Catalogue of Microorganisms (GCM) 10K type strain sequencing project: providing services to taxonomists for standard genome sequencing and annotation.</title>
        <authorList>
            <consortium name="The Broad Institute Genomics Platform"/>
            <consortium name="The Broad Institute Genome Sequencing Center for Infectious Disease"/>
            <person name="Wu L."/>
            <person name="Ma J."/>
        </authorList>
    </citation>
    <scope>NUCLEOTIDE SEQUENCE [LARGE SCALE GENOMIC DNA]</scope>
    <source>
        <strain evidence="5">JCM 17137</strain>
    </source>
</reference>
<organism evidence="4 5">
    <name type="scientific">Salinactinospora qingdaonensis</name>
    <dbReference type="NCBI Taxonomy" id="702744"/>
    <lineage>
        <taxon>Bacteria</taxon>
        <taxon>Bacillati</taxon>
        <taxon>Actinomycetota</taxon>
        <taxon>Actinomycetes</taxon>
        <taxon>Streptosporangiales</taxon>
        <taxon>Nocardiopsidaceae</taxon>
        <taxon>Salinactinospora</taxon>
    </lineage>
</organism>
<dbReference type="Gene3D" id="2.40.50.140">
    <property type="entry name" value="Nucleic acid-binding proteins"/>
    <property type="match status" value="1"/>
</dbReference>
<dbReference type="Pfam" id="PF00436">
    <property type="entry name" value="SSB"/>
    <property type="match status" value="1"/>
</dbReference>
<protein>
    <recommendedName>
        <fullName evidence="6">Single-strand DNA-binding protein</fullName>
    </recommendedName>
</protein>
<dbReference type="InterPro" id="IPR012340">
    <property type="entry name" value="NA-bd_OB-fold"/>
</dbReference>
<dbReference type="EMBL" id="BAABDD010000002">
    <property type="protein sequence ID" value="GAA3726943.1"/>
    <property type="molecule type" value="Genomic_DNA"/>
</dbReference>
<dbReference type="PROSITE" id="PS50935">
    <property type="entry name" value="SSB"/>
    <property type="match status" value="1"/>
</dbReference>
<feature type="compositionally biased region" description="Polar residues" evidence="3">
    <location>
        <begin position="111"/>
        <end position="123"/>
    </location>
</feature>
<evidence type="ECO:0000256" key="2">
    <source>
        <dbReference type="PROSITE-ProRule" id="PRU00252"/>
    </source>
</evidence>
<comment type="caution">
    <text evidence="4">The sequence shown here is derived from an EMBL/GenBank/DDBJ whole genome shotgun (WGS) entry which is preliminary data.</text>
</comment>
<evidence type="ECO:0000313" key="5">
    <source>
        <dbReference type="Proteomes" id="UP001500908"/>
    </source>
</evidence>
<keyword evidence="1 2" id="KW-0238">DNA-binding</keyword>
<name>A0ABP7EXW5_9ACTN</name>
<dbReference type="Proteomes" id="UP001500908">
    <property type="component" value="Unassembled WGS sequence"/>
</dbReference>